<dbReference type="SUPFAM" id="SSF54001">
    <property type="entry name" value="Cysteine proteinases"/>
    <property type="match status" value="1"/>
</dbReference>
<protein>
    <submittedName>
        <fullName evidence="3">Protein-glutamine gamma-glutamyltransferase</fullName>
        <ecNumber evidence="3">2.3.2.13</ecNumber>
    </submittedName>
</protein>
<dbReference type="Pfam" id="PF11992">
    <property type="entry name" value="TgpA_N"/>
    <property type="match status" value="1"/>
</dbReference>
<dbReference type="GO" id="GO:0003810">
    <property type="term" value="F:protein-glutamine gamma-glutamyltransferase activity"/>
    <property type="evidence" value="ECO:0007669"/>
    <property type="project" value="UniProtKB-EC"/>
</dbReference>
<dbReference type="InterPro" id="IPR002931">
    <property type="entry name" value="Transglutaminase-like"/>
</dbReference>
<dbReference type="AlphaFoldDB" id="A0A5C6ERS0"/>
<comment type="caution">
    <text evidence="3">The sequence shown here is derived from an EMBL/GenBank/DDBJ whole genome shotgun (WGS) entry which is preliminary data.</text>
</comment>
<dbReference type="OrthoDB" id="9804872at2"/>
<dbReference type="Proteomes" id="UP000317977">
    <property type="component" value="Unassembled WGS sequence"/>
</dbReference>
<feature type="domain" description="Transglutaminase-like" evidence="2">
    <location>
        <begin position="537"/>
        <end position="624"/>
    </location>
</feature>
<dbReference type="EMBL" id="SJPX01000003">
    <property type="protein sequence ID" value="TWU51335.1"/>
    <property type="molecule type" value="Genomic_DNA"/>
</dbReference>
<dbReference type="Pfam" id="PF13559">
    <property type="entry name" value="DUF4129"/>
    <property type="match status" value="1"/>
</dbReference>
<gene>
    <name evidence="3" type="primary">tgpA_1</name>
    <name evidence="3" type="ORF">Poly59_29270</name>
</gene>
<dbReference type="PANTHER" id="PTHR42736">
    <property type="entry name" value="PROTEIN-GLUTAMINE GAMMA-GLUTAMYLTRANSFERASE"/>
    <property type="match status" value="1"/>
</dbReference>
<keyword evidence="3" id="KW-0808">Transferase</keyword>
<proteinExistence type="predicted"/>
<dbReference type="Pfam" id="PF01841">
    <property type="entry name" value="Transglut_core"/>
    <property type="match status" value="1"/>
</dbReference>
<feature type="transmembrane region" description="Helical" evidence="1">
    <location>
        <begin position="128"/>
        <end position="146"/>
    </location>
</feature>
<dbReference type="InterPro" id="IPR038765">
    <property type="entry name" value="Papain-like_cys_pep_sf"/>
</dbReference>
<keyword evidence="4" id="KW-1185">Reference proteome</keyword>
<keyword evidence="1" id="KW-0812">Transmembrane</keyword>
<evidence type="ECO:0000259" key="2">
    <source>
        <dbReference type="SMART" id="SM00460"/>
    </source>
</evidence>
<dbReference type="EC" id="2.3.2.13" evidence="3"/>
<feature type="transmembrane region" description="Helical" evidence="1">
    <location>
        <begin position="97"/>
        <end position="116"/>
    </location>
</feature>
<dbReference type="InterPro" id="IPR021878">
    <property type="entry name" value="TgpA_N"/>
</dbReference>
<feature type="transmembrane region" description="Helical" evidence="1">
    <location>
        <begin position="46"/>
        <end position="66"/>
    </location>
</feature>
<reference evidence="3 4" key="1">
    <citation type="submission" date="2019-02" db="EMBL/GenBank/DDBJ databases">
        <title>Deep-cultivation of Planctomycetes and their phenomic and genomic characterization uncovers novel biology.</title>
        <authorList>
            <person name="Wiegand S."/>
            <person name="Jogler M."/>
            <person name="Boedeker C."/>
            <person name="Pinto D."/>
            <person name="Vollmers J."/>
            <person name="Rivas-Marin E."/>
            <person name="Kohn T."/>
            <person name="Peeters S.H."/>
            <person name="Heuer A."/>
            <person name="Rast P."/>
            <person name="Oberbeckmann S."/>
            <person name="Bunk B."/>
            <person name="Jeske O."/>
            <person name="Meyerdierks A."/>
            <person name="Storesund J.E."/>
            <person name="Kallscheuer N."/>
            <person name="Luecker S."/>
            <person name="Lage O.M."/>
            <person name="Pohl T."/>
            <person name="Merkel B.J."/>
            <person name="Hornburger P."/>
            <person name="Mueller R.-W."/>
            <person name="Bruemmer F."/>
            <person name="Labrenz M."/>
            <person name="Spormann A.M."/>
            <person name="Op Den Camp H."/>
            <person name="Overmann J."/>
            <person name="Amann R."/>
            <person name="Jetten M.S.M."/>
            <person name="Mascher T."/>
            <person name="Medema M.H."/>
            <person name="Devos D.P."/>
            <person name="Kaster A.-K."/>
            <person name="Ovreas L."/>
            <person name="Rohde M."/>
            <person name="Galperin M.Y."/>
            <person name="Jogler C."/>
        </authorList>
    </citation>
    <scope>NUCLEOTIDE SEQUENCE [LARGE SCALE GENOMIC DNA]</scope>
    <source>
        <strain evidence="3 4">Poly59</strain>
    </source>
</reference>
<evidence type="ECO:0000256" key="1">
    <source>
        <dbReference type="SAM" id="Phobius"/>
    </source>
</evidence>
<feature type="transmembrane region" description="Helical" evidence="1">
    <location>
        <begin position="73"/>
        <end position="91"/>
    </location>
</feature>
<feature type="transmembrane region" description="Helical" evidence="1">
    <location>
        <begin position="152"/>
        <end position="172"/>
    </location>
</feature>
<feature type="transmembrane region" description="Helical" evidence="1">
    <location>
        <begin position="219"/>
        <end position="239"/>
    </location>
</feature>
<keyword evidence="1" id="KW-0472">Membrane</keyword>
<keyword evidence="3" id="KW-0012">Acyltransferase</keyword>
<dbReference type="SMART" id="SM00460">
    <property type="entry name" value="TGc"/>
    <property type="match status" value="1"/>
</dbReference>
<dbReference type="RefSeq" id="WP_146534713.1">
    <property type="nucleotide sequence ID" value="NZ_SJPX01000003.1"/>
</dbReference>
<organism evidence="3 4">
    <name type="scientific">Rubripirellula reticaptiva</name>
    <dbReference type="NCBI Taxonomy" id="2528013"/>
    <lineage>
        <taxon>Bacteria</taxon>
        <taxon>Pseudomonadati</taxon>
        <taxon>Planctomycetota</taxon>
        <taxon>Planctomycetia</taxon>
        <taxon>Pirellulales</taxon>
        <taxon>Pirellulaceae</taxon>
        <taxon>Rubripirellula</taxon>
    </lineage>
</organism>
<feature type="transmembrane region" description="Helical" evidence="1">
    <location>
        <begin position="23"/>
        <end position="40"/>
    </location>
</feature>
<name>A0A5C6ERS0_9BACT</name>
<evidence type="ECO:0000313" key="3">
    <source>
        <dbReference type="EMBL" id="TWU51335.1"/>
    </source>
</evidence>
<sequence>MNEHSHVAAGTHKSDARRIASRLKFYFAVLSCLGGMVLTSGTSFEAITLLAVFFAVFGYVFVDWLELFALPPIAAYAAMGLAAIYCVSDFVDLDAPGNHQMIAVAQLLVFVQGILMMQRKTRRILEQLGVFCLLELIVAAVFNNAINFGLLLVPISIVGAWAISSLAAISALEGLRTNDGLEEDGGYFGRRSAVAPTISVTATESVQSISHVAMRLPTFTLMALAPAVLLVGTIFFYALPRTTEAARGSRPGQALVGFSDELRLEQIGEMMQSTAPALRVRLIDRKTGSSYQVNEGLYLRGRVLERYSQQRDSAVWAELNEGMVKHTEDLPSEHVPRRSTDKNFYDVVRVQISAESSRSRALFAIAPLHRSKSEPDLEYCLDRSTIARRGDDNWNYPRISYEFGSHAFRKGRQSDLIAQPQANTRSQTSIVPFQPLSADELSAEAIERRSNQTLARAANERRIEDYREALLDFDRDEMPGTAELASSLAQPENGEQKSDSDLARRMEQFLATSQEFEYTLKLDAKRYPGMDPIEQFVTIDKRGHCQYFASALAMMLRSEGIPARIVVGYHTDEYNEIGDHYIARQLHAHAWVEALIRKDQLDHNRNVYGQPSSEAYWLRLDPTPSSGRFREGPSGVGQVFDMAQNMWDDYVVEMDGKQQKKTFLGQPGNNPLHRSYAKFVERLSTVIGKVRDGELGGGALAGRNLFSWPAAVLGIGLTLLTALLLRIQTPKWMHRQRNSNSVKEIAVPKIPFYAQTLEQLSRVGVHRTAAQTPSELAVDAILRLQYPEAPSIKEPLDILTNSFYRTRFGSEMPDLELVGEVERDFGQDPQAVQDALAELTQNVNLLTNIQTAAEREQ</sequence>
<dbReference type="InterPro" id="IPR025403">
    <property type="entry name" value="TgpA-like_C"/>
</dbReference>
<dbReference type="Gene3D" id="3.10.620.30">
    <property type="match status" value="1"/>
</dbReference>
<dbReference type="PANTHER" id="PTHR42736:SF1">
    <property type="entry name" value="PROTEIN-GLUTAMINE GAMMA-GLUTAMYLTRANSFERASE"/>
    <property type="match status" value="1"/>
</dbReference>
<feature type="transmembrane region" description="Helical" evidence="1">
    <location>
        <begin position="705"/>
        <end position="727"/>
    </location>
</feature>
<evidence type="ECO:0000313" key="4">
    <source>
        <dbReference type="Proteomes" id="UP000317977"/>
    </source>
</evidence>
<dbReference type="InterPro" id="IPR052901">
    <property type="entry name" value="Bact_TGase-like"/>
</dbReference>
<keyword evidence="1" id="KW-1133">Transmembrane helix</keyword>
<accession>A0A5C6ERS0</accession>